<evidence type="ECO:0000313" key="2">
    <source>
        <dbReference type="EMBL" id="GAA4354983.1"/>
    </source>
</evidence>
<keyword evidence="1" id="KW-0812">Transmembrane</keyword>
<comment type="caution">
    <text evidence="2">The sequence shown here is derived from an EMBL/GenBank/DDBJ whole genome shotgun (WGS) entry which is preliminary data.</text>
</comment>
<gene>
    <name evidence="2" type="ORF">GCM10023185_17370</name>
</gene>
<keyword evidence="1" id="KW-1133">Transmembrane helix</keyword>
<name>A0ABP8IAQ8_9BACT</name>
<organism evidence="2 3">
    <name type="scientific">Hymenobacter saemangeumensis</name>
    <dbReference type="NCBI Taxonomy" id="1084522"/>
    <lineage>
        <taxon>Bacteria</taxon>
        <taxon>Pseudomonadati</taxon>
        <taxon>Bacteroidota</taxon>
        <taxon>Cytophagia</taxon>
        <taxon>Cytophagales</taxon>
        <taxon>Hymenobacteraceae</taxon>
        <taxon>Hymenobacter</taxon>
    </lineage>
</organism>
<dbReference type="EMBL" id="BAABGZ010000017">
    <property type="protein sequence ID" value="GAA4354983.1"/>
    <property type="molecule type" value="Genomic_DNA"/>
</dbReference>
<dbReference type="Proteomes" id="UP001501153">
    <property type="component" value="Unassembled WGS sequence"/>
</dbReference>
<evidence type="ECO:0000256" key="1">
    <source>
        <dbReference type="SAM" id="Phobius"/>
    </source>
</evidence>
<accession>A0ABP8IAQ8</accession>
<protein>
    <recommendedName>
        <fullName evidence="4">DUF748 domain-containing protein</fullName>
    </recommendedName>
</protein>
<keyword evidence="3" id="KW-1185">Reference proteome</keyword>
<evidence type="ECO:0000313" key="3">
    <source>
        <dbReference type="Proteomes" id="UP001501153"/>
    </source>
</evidence>
<feature type="transmembrane region" description="Helical" evidence="1">
    <location>
        <begin position="12"/>
        <end position="34"/>
    </location>
</feature>
<reference evidence="3" key="1">
    <citation type="journal article" date="2019" name="Int. J. Syst. Evol. Microbiol.">
        <title>The Global Catalogue of Microorganisms (GCM) 10K type strain sequencing project: providing services to taxonomists for standard genome sequencing and annotation.</title>
        <authorList>
            <consortium name="The Broad Institute Genomics Platform"/>
            <consortium name="The Broad Institute Genome Sequencing Center for Infectious Disease"/>
            <person name="Wu L."/>
            <person name="Ma J."/>
        </authorList>
    </citation>
    <scope>NUCLEOTIDE SEQUENCE [LARGE SCALE GENOMIC DNA]</scope>
    <source>
        <strain evidence="3">JCM 17923</strain>
    </source>
</reference>
<sequence length="882" mass="97503">MPATARRRVPRWLWWLLGTLLLVAGLLALARHWLDPWLRRKLEQQVSQQTQGQYRLQVAGLETSLWERAVRLRGLRLRPAGAVADTLPRLRLDVGRLHLTGVGLLALLRRGTVPLDSVVLDSVRLQLLALPAQPTRKAGRPLHAQLPLGLTGLEVGYLGLLHAQLQYGPATQPQARVEQAQVVAHELLLSAAGAADTQRVAYAMNWQLHLQQAQAAGAGHRAAAHRLRLATKQGYLTIDSLAVQPQPAGVASASQSRINLTWSRLALTGVQTAALQHQRRFRADSLLLQAPQLSYRAAAQPAATTWQQALRPYLRSLELSHLRLRDGQLRVAGTTAAPVLRGIEVSGAGVRLDSSFRMSPRQVLFAESWQASLGPSEARAAAHHLRLQSLQLSTKAGTFSLSSLRIVPPKVRQGGAVRVDLTLPRLSLTGLQPLALQHQHQLRADALQLLTPHLTFQPPSQPPPPIWQLLAPVARRVDIARVSLRDGYLHLLRQEHAPVIRQLNVTGTGIRIDSAAAADTRRIAYARDWQADAGRLATSFDAPFYQASSQRVRLSTATQTLRFEGLALTPAFSAVTTNLRKGYQAPAISVRLPSLTATGFDFHQLAHRGQFRIAQVTAQAPTVRISSDGRGPINPHRSKITPEQFRQLPVLLDIRRLDIRNGSLHSRYRSPLTPETGSMSITRFQLTFRNLSNDPRRQSARTPLTAQASAYLAGRCRMDVQAAIALLDAQGRHRVWGTFGPAPFSILNTITVPTRLVEFKKGQVQRIRFQLQADKQQVTGSMRAEYTGLQLRLLSYKDDEVKQSLAKRLLSKAANVVVIRDQNPRKGGKLALGEMTSRRESRFSVFTLWRQGVVSGLFHSVGLPQMQAQKISEFKDEAPLPK</sequence>
<dbReference type="RefSeq" id="WP_345235635.1">
    <property type="nucleotide sequence ID" value="NZ_BAABGZ010000017.1"/>
</dbReference>
<evidence type="ECO:0008006" key="4">
    <source>
        <dbReference type="Google" id="ProtNLM"/>
    </source>
</evidence>
<proteinExistence type="predicted"/>
<keyword evidence="1" id="KW-0472">Membrane</keyword>